<evidence type="ECO:0000313" key="4">
    <source>
        <dbReference type="Proteomes" id="UP001521222"/>
    </source>
</evidence>
<feature type="region of interest" description="Disordered" evidence="1">
    <location>
        <begin position="375"/>
        <end position="401"/>
    </location>
</feature>
<dbReference type="Pfam" id="PF06985">
    <property type="entry name" value="HET"/>
    <property type="match status" value="1"/>
</dbReference>
<dbReference type="PANTHER" id="PTHR33112">
    <property type="entry name" value="DOMAIN PROTEIN, PUTATIVE-RELATED"/>
    <property type="match status" value="1"/>
</dbReference>
<sequence>MLSVLDHPRVKDLYRLDFRMRYDRTRCKRTFILQKNGKTTTIAFSIKLMLSSDSSDPPFRTQLSRNTSSDEVYTLVLNWMSRCTRECRAHCRYVGQETPKWYPARLISLKNLKKADLFNPKAKSTSLKTPDVVVNLVETKEWPDGRPPDNPRYVTLSHCWGQGVTDQHKLTSSNLDTMKEGIGLGNLPQTFQDAITFAARLPLVGYIWIDSLCIKQGFAEQDDWLKQSATMDRVYSETFLNLSATHASDSQGGLFRSRIPELLLEDEITLNIEGLPGAHPPPLAHPPPENVIRAAVVQSSLWEKMVNLLSDRWIFRYIFVLFGFFQKKLGLLLALARRVPALATARKQAGDRDDNTLRRSALRAGVSALKRSSTKLGALSASRRSSTELSDGSDGTPRAEAERHNLKRCTILDASFWSNRVDNAPVNRRGWVLQERLMSPRVLHFCHDQVAWECCGFDAAEGQPEGMPNFQLTSGGVIEESRLKGLEVEEDGARLRKIRLNNYKEPDPQLRPVVYALELWRRIVEVYTKTAITNSEDKLIALSGMAKLMAAKIKTKNVPVEYAAGLWNVHLESQLLWQVEPVWREVDETFDNVSTSPATYRAPSWSWAAVDAQKGNGITYGDITDKDLYINITKVAVVPRTMNNPFGIVESKGTYIDLWCKLRRAVLYRKNPISKGRFGWRLVDRRGLDTKEHTNVYLDCSADNAHNNMFGTDHEVSRVFVIPAAKGARVASEESKYLTCLLVQWLPGHEAGSAVFRRIGLTKLSPWADSEALAKSKTQGDFKILDMLESDVNMPYEQYDPEKGRHMIRLI</sequence>
<organism evidence="3 4">
    <name type="scientific">Nothophoma quercina</name>
    <dbReference type="NCBI Taxonomy" id="749835"/>
    <lineage>
        <taxon>Eukaryota</taxon>
        <taxon>Fungi</taxon>
        <taxon>Dikarya</taxon>
        <taxon>Ascomycota</taxon>
        <taxon>Pezizomycotina</taxon>
        <taxon>Dothideomycetes</taxon>
        <taxon>Pleosporomycetidae</taxon>
        <taxon>Pleosporales</taxon>
        <taxon>Pleosporineae</taxon>
        <taxon>Didymellaceae</taxon>
        <taxon>Nothophoma</taxon>
    </lineage>
</organism>
<proteinExistence type="predicted"/>
<name>A0ABR3RM80_9PLEO</name>
<evidence type="ECO:0000259" key="2">
    <source>
        <dbReference type="Pfam" id="PF06985"/>
    </source>
</evidence>
<accession>A0ABR3RM80</accession>
<reference evidence="3 4" key="1">
    <citation type="submission" date="2024-02" db="EMBL/GenBank/DDBJ databases">
        <title>De novo assembly and annotation of 12 fungi associated with fruit tree decline syndrome in Ontario, Canada.</title>
        <authorList>
            <person name="Sulman M."/>
            <person name="Ellouze W."/>
            <person name="Ilyukhin E."/>
        </authorList>
    </citation>
    <scope>NUCLEOTIDE SEQUENCE [LARGE SCALE GENOMIC DNA]</scope>
    <source>
        <strain evidence="3 4">M97-236</strain>
    </source>
</reference>
<feature type="domain" description="Heterokaryon incompatibility" evidence="2">
    <location>
        <begin position="153"/>
        <end position="270"/>
    </location>
</feature>
<dbReference type="PANTHER" id="PTHR33112:SF10">
    <property type="entry name" value="TOL"/>
    <property type="match status" value="1"/>
</dbReference>
<keyword evidence="4" id="KW-1185">Reference proteome</keyword>
<protein>
    <recommendedName>
        <fullName evidence="2">Heterokaryon incompatibility domain-containing protein</fullName>
    </recommendedName>
</protein>
<comment type="caution">
    <text evidence="3">The sequence shown here is derived from an EMBL/GenBank/DDBJ whole genome shotgun (WGS) entry which is preliminary data.</text>
</comment>
<evidence type="ECO:0000256" key="1">
    <source>
        <dbReference type="SAM" id="MobiDB-lite"/>
    </source>
</evidence>
<dbReference type="Proteomes" id="UP001521222">
    <property type="component" value="Unassembled WGS sequence"/>
</dbReference>
<evidence type="ECO:0000313" key="3">
    <source>
        <dbReference type="EMBL" id="KAL1605528.1"/>
    </source>
</evidence>
<dbReference type="InterPro" id="IPR010730">
    <property type="entry name" value="HET"/>
</dbReference>
<dbReference type="EMBL" id="JAKIXB020000009">
    <property type="protein sequence ID" value="KAL1605528.1"/>
    <property type="molecule type" value="Genomic_DNA"/>
</dbReference>
<gene>
    <name evidence="3" type="ORF">SLS59_003330</name>
</gene>